<dbReference type="GO" id="GO:0005886">
    <property type="term" value="C:plasma membrane"/>
    <property type="evidence" value="ECO:0007669"/>
    <property type="project" value="UniProtKB-SubCell"/>
</dbReference>
<keyword evidence="5 7" id="KW-0472">Membrane</keyword>
<dbReference type="HAMAP" id="MF_00631">
    <property type="entry name" value="CrgA"/>
    <property type="match status" value="1"/>
</dbReference>
<accession>A0A1I1N2V0</accession>
<dbReference type="AlphaFoldDB" id="A0A1I1N2V0"/>
<feature type="transmembrane region" description="Helical" evidence="7">
    <location>
        <begin position="92"/>
        <end position="114"/>
    </location>
</feature>
<comment type="subcellular location">
    <subcellularLocation>
        <location evidence="7">Cell membrane</location>
        <topology evidence="7">Multi-pass membrane protein</topology>
    </subcellularLocation>
</comment>
<dbReference type="GO" id="GO:0051301">
    <property type="term" value="P:cell division"/>
    <property type="evidence" value="ECO:0007669"/>
    <property type="project" value="UniProtKB-UniRule"/>
</dbReference>
<comment type="caution">
    <text evidence="7">Lacks conserved residue(s) required for the propagation of feature annotation.</text>
</comment>
<feature type="transmembrane region" description="Helical" evidence="7">
    <location>
        <begin position="62"/>
        <end position="80"/>
    </location>
</feature>
<evidence type="ECO:0000256" key="1">
    <source>
        <dbReference type="ARBA" id="ARBA00022475"/>
    </source>
</evidence>
<reference evidence="8 9" key="1">
    <citation type="submission" date="2016-10" db="EMBL/GenBank/DDBJ databases">
        <authorList>
            <person name="de Groot N.N."/>
        </authorList>
    </citation>
    <scope>NUCLEOTIDE SEQUENCE [LARGE SCALE GENOMIC DNA]</scope>
    <source>
        <strain evidence="8 9">CGMCC 1.7056</strain>
    </source>
</reference>
<name>A0A1I1N2V0_9ACTN</name>
<evidence type="ECO:0000256" key="6">
    <source>
        <dbReference type="ARBA" id="ARBA00023306"/>
    </source>
</evidence>
<evidence type="ECO:0000256" key="4">
    <source>
        <dbReference type="ARBA" id="ARBA00022989"/>
    </source>
</evidence>
<dbReference type="STRING" id="574651.SAMN04487968_11447"/>
<dbReference type="OrthoDB" id="5189646at2"/>
<keyword evidence="6 7" id="KW-0131">Cell cycle</keyword>
<organism evidence="8 9">
    <name type="scientific">Nocardioides terrae</name>
    <dbReference type="NCBI Taxonomy" id="574651"/>
    <lineage>
        <taxon>Bacteria</taxon>
        <taxon>Bacillati</taxon>
        <taxon>Actinomycetota</taxon>
        <taxon>Actinomycetes</taxon>
        <taxon>Propionibacteriales</taxon>
        <taxon>Nocardioidaceae</taxon>
        <taxon>Nocardioides</taxon>
    </lineage>
</organism>
<evidence type="ECO:0000256" key="2">
    <source>
        <dbReference type="ARBA" id="ARBA00022618"/>
    </source>
</evidence>
<evidence type="ECO:0000256" key="7">
    <source>
        <dbReference type="HAMAP-Rule" id="MF_00631"/>
    </source>
</evidence>
<sequence length="149" mass="16780">MPKLKPSKDFLDPTRAPVFTARFIVCLVLMVVGIAWTVYYYLVARPERPHPHGPSFMQDLHHWNYLIGFGLFFLGLLLSAHPSTPLGRGRGVVVGMLGCFLLGLAWICTFYIFSDDLSPLWVFNDLGQKNLLVGIGFMAVGFAFATRWE</sequence>
<evidence type="ECO:0000313" key="9">
    <source>
        <dbReference type="Proteomes" id="UP000198832"/>
    </source>
</evidence>
<protein>
    <recommendedName>
        <fullName evidence="7">Cell division protein CrgA</fullName>
    </recommendedName>
</protein>
<dbReference type="RefSeq" id="WP_091126073.1">
    <property type="nucleotide sequence ID" value="NZ_FOLB01000014.1"/>
</dbReference>
<keyword evidence="9" id="KW-1185">Reference proteome</keyword>
<comment type="similarity">
    <text evidence="7">Belongs to the CrgA family.</text>
</comment>
<keyword evidence="1 7" id="KW-1003">Cell membrane</keyword>
<proteinExistence type="inferred from homology"/>
<feature type="transmembrane region" description="Helical" evidence="7">
    <location>
        <begin position="21"/>
        <end position="42"/>
    </location>
</feature>
<keyword evidence="3 7" id="KW-0812">Transmembrane</keyword>
<evidence type="ECO:0000256" key="3">
    <source>
        <dbReference type="ARBA" id="ARBA00022692"/>
    </source>
</evidence>
<keyword evidence="2 7" id="KW-0132">Cell division</keyword>
<comment type="function">
    <text evidence="7">Involved in cell division.</text>
</comment>
<dbReference type="InterPro" id="IPR009619">
    <property type="entry name" value="CrgA"/>
</dbReference>
<feature type="transmembrane region" description="Helical" evidence="7">
    <location>
        <begin position="126"/>
        <end position="145"/>
    </location>
</feature>
<keyword evidence="4 7" id="KW-1133">Transmembrane helix</keyword>
<evidence type="ECO:0000313" key="8">
    <source>
        <dbReference type="EMBL" id="SFC91522.1"/>
    </source>
</evidence>
<dbReference type="Proteomes" id="UP000198832">
    <property type="component" value="Unassembled WGS sequence"/>
</dbReference>
<evidence type="ECO:0000256" key="5">
    <source>
        <dbReference type="ARBA" id="ARBA00023136"/>
    </source>
</evidence>
<dbReference type="Pfam" id="PF06781">
    <property type="entry name" value="CrgA"/>
    <property type="match status" value="2"/>
</dbReference>
<gene>
    <name evidence="7" type="primary">crgA</name>
    <name evidence="8" type="ORF">SAMN04487968_11447</name>
</gene>
<dbReference type="EMBL" id="FOLB01000014">
    <property type="protein sequence ID" value="SFC91522.1"/>
    <property type="molecule type" value="Genomic_DNA"/>
</dbReference>